<dbReference type="GO" id="GO:0048024">
    <property type="term" value="P:regulation of mRNA splicing, via spliceosome"/>
    <property type="evidence" value="ECO:0007669"/>
    <property type="project" value="TreeGrafter"/>
</dbReference>
<evidence type="ECO:0000313" key="15">
    <source>
        <dbReference type="EMBL" id="OAO12414.1"/>
    </source>
</evidence>
<sequence length="453" mass="52789">MADQTGSVNEEKVMEEEAFMQLNHKDMKKWYGENEELKKKYGRFPLFWQDLKDWENWTEVKKIYMKEKEKRDLKAERRVKRESRWGNADKRLAKTRWEHDENEVDPGLPVVVAASQISIEELQILQFRMRMQKLTDKIETVEEDAKRIQEDPNRSPSPQPTYDKMGNRTNTRAQRMRKAYEEERNDIFEEIVKLNPILKAIQPKAHCQAKLYFPIKEYPNYNFLGLIIGPRGSTHRQLEQSTHCKIVIRGRGTGREGKSNFDLIAQNDDPHVMIRGDNEDDVAKAVEIISQLLIPMDDDKNIHKQKQMRQLALLNGLHESNSRCPYCGMMGHDQFHCPNRPQDFGNENIHCEICGDSGHIARDCPNRNDKRRIQEYKRMNDDYKSFMDDLGSGKVLGTQGQQADPMQQAQQAPQMQQVSQAWPQPGAYYGYAQPGYAQPMYGQPGYPQPGYGY</sequence>
<dbReference type="InterPro" id="IPR045071">
    <property type="entry name" value="BBP-like"/>
</dbReference>
<keyword evidence="12" id="KW-0747">Spliceosome</keyword>
<dbReference type="GO" id="GO:0045131">
    <property type="term" value="F:pre-mRNA branch point binding"/>
    <property type="evidence" value="ECO:0007669"/>
    <property type="project" value="UniProtKB-UniRule"/>
</dbReference>
<dbReference type="SMART" id="SM00322">
    <property type="entry name" value="KH"/>
    <property type="match status" value="1"/>
</dbReference>
<evidence type="ECO:0000256" key="1">
    <source>
        <dbReference type="ARBA" id="ARBA00004123"/>
    </source>
</evidence>
<dbReference type="Pfam" id="PF00098">
    <property type="entry name" value="zf-CCHC"/>
    <property type="match status" value="1"/>
</dbReference>
<dbReference type="SMART" id="SM00343">
    <property type="entry name" value="ZnF_C2HC"/>
    <property type="match status" value="2"/>
</dbReference>
<dbReference type="SUPFAM" id="SSF57756">
    <property type="entry name" value="Retrovirus zinc finger-like domains"/>
    <property type="match status" value="1"/>
</dbReference>
<evidence type="ECO:0000256" key="6">
    <source>
        <dbReference type="ARBA" id="ARBA00022833"/>
    </source>
</evidence>
<dbReference type="InterPro" id="IPR004087">
    <property type="entry name" value="KH_dom"/>
</dbReference>
<evidence type="ECO:0000256" key="8">
    <source>
        <dbReference type="ARBA" id="ARBA00023187"/>
    </source>
</evidence>
<dbReference type="InterPro" id="IPR036612">
    <property type="entry name" value="KH_dom_type_1_sf"/>
</dbReference>
<dbReference type="InterPro" id="IPR036875">
    <property type="entry name" value="Znf_CCHC_sf"/>
</dbReference>
<dbReference type="EMBL" id="LXWW01000544">
    <property type="protein sequence ID" value="OAO12414.1"/>
    <property type="molecule type" value="Genomic_DNA"/>
</dbReference>
<comment type="caution">
    <text evidence="15">The sequence shown here is derived from an EMBL/GenBank/DDBJ whole genome shotgun (WGS) entry which is preliminary data.</text>
</comment>
<reference evidence="15 16" key="1">
    <citation type="submission" date="2016-05" db="EMBL/GenBank/DDBJ databases">
        <title>Nuclear genome of Blastocystis sp. subtype 1 NandII.</title>
        <authorList>
            <person name="Gentekaki E."/>
            <person name="Curtis B."/>
            <person name="Stairs C."/>
            <person name="Eme L."/>
            <person name="Herman E."/>
            <person name="Klimes V."/>
            <person name="Arias M.C."/>
            <person name="Elias M."/>
            <person name="Hilliou F."/>
            <person name="Klute M."/>
            <person name="Malik S.-B."/>
            <person name="Pightling A."/>
            <person name="Rachubinski R."/>
            <person name="Salas D."/>
            <person name="Schlacht A."/>
            <person name="Suga H."/>
            <person name="Archibald J."/>
            <person name="Ball S.G."/>
            <person name="Clark G."/>
            <person name="Dacks J."/>
            <person name="Van Der Giezen M."/>
            <person name="Tsaousis A."/>
            <person name="Roger A."/>
        </authorList>
    </citation>
    <scope>NUCLEOTIDE SEQUENCE [LARGE SCALE GENOMIC DNA]</scope>
    <source>
        <strain evidence="16">ATCC 50177 / NandII</strain>
    </source>
</reference>
<dbReference type="Pfam" id="PF16275">
    <property type="entry name" value="SF1-HH"/>
    <property type="match status" value="1"/>
</dbReference>
<feature type="region of interest" description="Disordered" evidence="13">
    <location>
        <begin position="144"/>
        <end position="170"/>
    </location>
</feature>
<dbReference type="PANTHER" id="PTHR11208">
    <property type="entry name" value="RNA-BINDING PROTEIN RELATED"/>
    <property type="match status" value="1"/>
</dbReference>
<accession>A0A196S8U9</accession>
<proteinExistence type="inferred from homology"/>
<feature type="compositionally biased region" description="Basic and acidic residues" evidence="13">
    <location>
        <begin position="144"/>
        <end position="153"/>
    </location>
</feature>
<evidence type="ECO:0000256" key="7">
    <source>
        <dbReference type="ARBA" id="ARBA00022884"/>
    </source>
</evidence>
<keyword evidence="16" id="KW-1185">Reference proteome</keyword>
<dbReference type="InterPro" id="IPR001878">
    <property type="entry name" value="Znf_CCHC"/>
</dbReference>
<evidence type="ECO:0000259" key="14">
    <source>
        <dbReference type="PROSITE" id="PS50158"/>
    </source>
</evidence>
<dbReference type="PANTHER" id="PTHR11208:SF45">
    <property type="entry name" value="SPLICING FACTOR 1"/>
    <property type="match status" value="1"/>
</dbReference>
<keyword evidence="8 12" id="KW-0508">mRNA splicing</keyword>
<evidence type="ECO:0000256" key="5">
    <source>
        <dbReference type="ARBA" id="ARBA00022771"/>
    </source>
</evidence>
<dbReference type="GO" id="GO:0003729">
    <property type="term" value="F:mRNA binding"/>
    <property type="evidence" value="ECO:0007669"/>
    <property type="project" value="TreeGrafter"/>
</dbReference>
<dbReference type="AlphaFoldDB" id="A0A196S8U9"/>
<comment type="similarity">
    <text evidence="2 12">Belongs to the BBP/SF1 family.</text>
</comment>
<protein>
    <recommendedName>
        <fullName evidence="12">Branchpoint-bridging protein</fullName>
    </recommendedName>
</protein>
<evidence type="ECO:0000313" key="16">
    <source>
        <dbReference type="Proteomes" id="UP000078348"/>
    </source>
</evidence>
<organism evidence="15 16">
    <name type="scientific">Blastocystis sp. subtype 1 (strain ATCC 50177 / NandII)</name>
    <dbReference type="NCBI Taxonomy" id="478820"/>
    <lineage>
        <taxon>Eukaryota</taxon>
        <taxon>Sar</taxon>
        <taxon>Stramenopiles</taxon>
        <taxon>Bigyra</taxon>
        <taxon>Opalozoa</taxon>
        <taxon>Opalinata</taxon>
        <taxon>Blastocystidae</taxon>
        <taxon>Blastocystis</taxon>
    </lineage>
</organism>
<name>A0A196S8U9_BLAHN</name>
<dbReference type="Proteomes" id="UP000078348">
    <property type="component" value="Unassembled WGS sequence"/>
</dbReference>
<keyword evidence="6 12" id="KW-0862">Zinc</keyword>
<keyword evidence="3 12" id="KW-0507">mRNA processing</keyword>
<dbReference type="Pfam" id="PF22675">
    <property type="entry name" value="KH-I_KHDC4-BBP"/>
    <property type="match status" value="1"/>
</dbReference>
<feature type="domain" description="CCHC-type" evidence="14">
    <location>
        <begin position="351"/>
        <end position="366"/>
    </location>
</feature>
<dbReference type="Gene3D" id="4.10.60.10">
    <property type="entry name" value="Zinc finger, CCHC-type"/>
    <property type="match status" value="1"/>
</dbReference>
<dbReference type="Gene3D" id="6.10.140.1790">
    <property type="match status" value="1"/>
</dbReference>
<evidence type="ECO:0000256" key="4">
    <source>
        <dbReference type="ARBA" id="ARBA00022723"/>
    </source>
</evidence>
<dbReference type="OrthoDB" id="6777263at2759"/>
<dbReference type="STRING" id="478820.A0A196S8U9"/>
<dbReference type="GO" id="GO:0005681">
    <property type="term" value="C:spliceosomal complex"/>
    <property type="evidence" value="ECO:0007669"/>
    <property type="project" value="UniProtKB-KW"/>
</dbReference>
<evidence type="ECO:0000256" key="10">
    <source>
        <dbReference type="PROSITE-ProRule" id="PRU00047"/>
    </source>
</evidence>
<dbReference type="PROSITE" id="PS50084">
    <property type="entry name" value="KH_TYPE_1"/>
    <property type="match status" value="1"/>
</dbReference>
<evidence type="ECO:0000256" key="13">
    <source>
        <dbReference type="SAM" id="MobiDB-lite"/>
    </source>
</evidence>
<evidence type="ECO:0000256" key="12">
    <source>
        <dbReference type="RuleBase" id="RU367126"/>
    </source>
</evidence>
<keyword evidence="9 12" id="KW-0539">Nucleus</keyword>
<dbReference type="InterPro" id="IPR047086">
    <property type="entry name" value="SF1-HH_sf"/>
</dbReference>
<comment type="subcellular location">
    <subcellularLocation>
        <location evidence="1 12">Nucleus</location>
    </subcellularLocation>
</comment>
<dbReference type="InterPro" id="IPR032570">
    <property type="entry name" value="SF1-HH"/>
</dbReference>
<gene>
    <name evidence="15" type="ORF">AV274_5881</name>
</gene>
<dbReference type="PROSITE" id="PS50158">
    <property type="entry name" value="ZF_CCHC"/>
    <property type="match status" value="1"/>
</dbReference>
<dbReference type="GO" id="GO:0008270">
    <property type="term" value="F:zinc ion binding"/>
    <property type="evidence" value="ECO:0007669"/>
    <property type="project" value="UniProtKB-UniRule"/>
</dbReference>
<keyword evidence="7 11" id="KW-0694">RNA-binding</keyword>
<comment type="function">
    <text evidence="12">Necessary for the splicing of pre-mRNA. Has a role in the recognition of the branch site (5'-UACUAAC-3'), the pyrimidine tract and the 3'-splice site at the 3'-end of introns.</text>
</comment>
<dbReference type="InterPro" id="IPR055256">
    <property type="entry name" value="KH_1_KHDC4/BBP-like"/>
</dbReference>
<evidence type="ECO:0000256" key="11">
    <source>
        <dbReference type="PROSITE-ProRule" id="PRU00117"/>
    </source>
</evidence>
<keyword evidence="4 12" id="KW-0479">Metal-binding</keyword>
<evidence type="ECO:0000256" key="3">
    <source>
        <dbReference type="ARBA" id="ARBA00022664"/>
    </source>
</evidence>
<evidence type="ECO:0000256" key="9">
    <source>
        <dbReference type="ARBA" id="ARBA00023242"/>
    </source>
</evidence>
<dbReference type="Gene3D" id="3.30.1370.10">
    <property type="entry name" value="K Homology domain, type 1"/>
    <property type="match status" value="1"/>
</dbReference>
<dbReference type="SUPFAM" id="SSF54791">
    <property type="entry name" value="Eukaryotic type KH-domain (KH-domain type I)"/>
    <property type="match status" value="1"/>
</dbReference>
<dbReference type="GO" id="GO:0000398">
    <property type="term" value="P:mRNA splicing, via spliceosome"/>
    <property type="evidence" value="ECO:0007669"/>
    <property type="project" value="UniProtKB-UniRule"/>
</dbReference>
<keyword evidence="5 10" id="KW-0863">Zinc-finger</keyword>
<evidence type="ECO:0000256" key="2">
    <source>
        <dbReference type="ARBA" id="ARBA00010382"/>
    </source>
</evidence>